<proteinExistence type="predicted"/>
<keyword evidence="2" id="KW-0560">Oxidoreductase</keyword>
<keyword evidence="2" id="KW-0223">Dioxygenase</keyword>
<comment type="caution">
    <text evidence="2">The sequence shown here is derived from an EMBL/GenBank/DDBJ whole genome shotgun (WGS) entry which is preliminary data.</text>
</comment>
<name>A0A9P9AC64_9PEZI</name>
<dbReference type="InterPro" id="IPR029068">
    <property type="entry name" value="Glyas_Bleomycin-R_OHBP_Dase"/>
</dbReference>
<evidence type="ECO:0000259" key="1">
    <source>
        <dbReference type="PROSITE" id="PS51819"/>
    </source>
</evidence>
<sequence>MPIPENDTRIRLLRTAFVTYEHADLTKAKQFLSDFGLEVAEDRGDQIFYRGYGAEPYVYVARQAEAGTSAFGGGAYEVESRTELERAAQLPSATSSIRPLDGPGGGELVTLTDPVGHKVHLVHGQERREPDDKHLAKLTVNYEDDKPRKGEFQRFRHGPAPVHRWGHYGVTYPPGKYKEMVDWYTGTLALAKSDVVYRGEDPVTCFLHIDRGLEFTDHHAFFFKPAKPGQTPTVAHAAFEVHDFDIQQLGHQHLVSKGYELCWGVGRHVLGSQVFDYWFDTSKFILEHYADGDVVNSETEVAHVPAGPDALSVWGPPVPEVF</sequence>
<accession>A0A9P9AC64</accession>
<keyword evidence="3" id="KW-1185">Reference proteome</keyword>
<dbReference type="InterPro" id="IPR037523">
    <property type="entry name" value="VOC_core"/>
</dbReference>
<organism evidence="2 3">
    <name type="scientific">Plectosphaerella plurivora</name>
    <dbReference type="NCBI Taxonomy" id="936078"/>
    <lineage>
        <taxon>Eukaryota</taxon>
        <taxon>Fungi</taxon>
        <taxon>Dikarya</taxon>
        <taxon>Ascomycota</taxon>
        <taxon>Pezizomycotina</taxon>
        <taxon>Sordariomycetes</taxon>
        <taxon>Hypocreomycetidae</taxon>
        <taxon>Glomerellales</taxon>
        <taxon>Plectosphaerellaceae</taxon>
        <taxon>Plectosphaerella</taxon>
    </lineage>
</organism>
<dbReference type="GO" id="GO:0051213">
    <property type="term" value="F:dioxygenase activity"/>
    <property type="evidence" value="ECO:0007669"/>
    <property type="project" value="UniProtKB-KW"/>
</dbReference>
<dbReference type="Proteomes" id="UP000770015">
    <property type="component" value="Unassembled WGS sequence"/>
</dbReference>
<reference evidence="2" key="1">
    <citation type="journal article" date="2021" name="Nat. Commun.">
        <title>Genetic determinants of endophytism in the Arabidopsis root mycobiome.</title>
        <authorList>
            <person name="Mesny F."/>
            <person name="Miyauchi S."/>
            <person name="Thiergart T."/>
            <person name="Pickel B."/>
            <person name="Atanasova L."/>
            <person name="Karlsson M."/>
            <person name="Huettel B."/>
            <person name="Barry K.W."/>
            <person name="Haridas S."/>
            <person name="Chen C."/>
            <person name="Bauer D."/>
            <person name="Andreopoulos W."/>
            <person name="Pangilinan J."/>
            <person name="LaButti K."/>
            <person name="Riley R."/>
            <person name="Lipzen A."/>
            <person name="Clum A."/>
            <person name="Drula E."/>
            <person name="Henrissat B."/>
            <person name="Kohler A."/>
            <person name="Grigoriev I.V."/>
            <person name="Martin F.M."/>
            <person name="Hacquard S."/>
        </authorList>
    </citation>
    <scope>NUCLEOTIDE SEQUENCE</scope>
    <source>
        <strain evidence="2">MPI-SDFR-AT-0117</strain>
    </source>
</reference>
<feature type="domain" description="VOC" evidence="1">
    <location>
        <begin position="14"/>
        <end position="124"/>
    </location>
</feature>
<dbReference type="OrthoDB" id="3360610at2759"/>
<dbReference type="Gene3D" id="3.10.180.10">
    <property type="entry name" value="2,3-Dihydroxybiphenyl 1,2-Dioxygenase, domain 1"/>
    <property type="match status" value="2"/>
</dbReference>
<evidence type="ECO:0000313" key="2">
    <source>
        <dbReference type="EMBL" id="KAH6689899.1"/>
    </source>
</evidence>
<dbReference type="SUPFAM" id="SSF54593">
    <property type="entry name" value="Glyoxalase/Bleomycin resistance protein/Dihydroxybiphenyl dioxygenase"/>
    <property type="match status" value="1"/>
</dbReference>
<protein>
    <submittedName>
        <fullName evidence="2">Glyoxalase/Bleomycin resistance protein/Dihydroxybiphenyl dioxygenase</fullName>
    </submittedName>
</protein>
<feature type="domain" description="VOC" evidence="1">
    <location>
        <begin position="164"/>
        <end position="291"/>
    </location>
</feature>
<dbReference type="EMBL" id="JAGSXJ010000007">
    <property type="protein sequence ID" value="KAH6689899.1"/>
    <property type="molecule type" value="Genomic_DNA"/>
</dbReference>
<dbReference type="FunFam" id="3.10.180.10:FF:000039">
    <property type="entry name" value="Trihydroxytoluene oxygenase (AFU_orthologue AFUA_8G02470)"/>
    <property type="match status" value="1"/>
</dbReference>
<gene>
    <name evidence="2" type="ORF">F5X68DRAFT_268178</name>
</gene>
<evidence type="ECO:0000313" key="3">
    <source>
        <dbReference type="Proteomes" id="UP000770015"/>
    </source>
</evidence>
<dbReference type="PROSITE" id="PS51819">
    <property type="entry name" value="VOC"/>
    <property type="match status" value="2"/>
</dbReference>
<dbReference type="AlphaFoldDB" id="A0A9P9AC64"/>
<dbReference type="FunFam" id="3.10.180.10:FF:000034">
    <property type="entry name" value="Glyoxalase/Bleomycin resistance protein/Dihydroxybiphenyl dioxygenase"/>
    <property type="match status" value="1"/>
</dbReference>
<dbReference type="CDD" id="cd07267">
    <property type="entry name" value="THT_Oxygenase_N"/>
    <property type="match status" value="1"/>
</dbReference>